<protein>
    <submittedName>
        <fullName evidence="1">Uncharacterized protein</fullName>
    </submittedName>
</protein>
<accession>A0A6S7H6E4</accession>
<reference evidence="1" key="1">
    <citation type="submission" date="2020-04" db="EMBL/GenBank/DDBJ databases">
        <authorList>
            <person name="Alioto T."/>
            <person name="Alioto T."/>
            <person name="Gomez Garrido J."/>
        </authorList>
    </citation>
    <scope>NUCLEOTIDE SEQUENCE</scope>
    <source>
        <strain evidence="1">A484AB</strain>
    </source>
</reference>
<dbReference type="Gene3D" id="3.30.420.10">
    <property type="entry name" value="Ribonuclease H-like superfamily/Ribonuclease H"/>
    <property type="match status" value="1"/>
</dbReference>
<comment type="caution">
    <text evidence="1">The sequence shown here is derived from an EMBL/GenBank/DDBJ whole genome shotgun (WGS) entry which is preliminary data.</text>
</comment>
<name>A0A6S7H6E4_PARCT</name>
<dbReference type="InterPro" id="IPR058913">
    <property type="entry name" value="Integrase_dom_put"/>
</dbReference>
<dbReference type="Pfam" id="PF24764">
    <property type="entry name" value="rva_4"/>
    <property type="match status" value="1"/>
</dbReference>
<dbReference type="AlphaFoldDB" id="A0A6S7H6E4"/>
<evidence type="ECO:0000313" key="2">
    <source>
        <dbReference type="Proteomes" id="UP001152795"/>
    </source>
</evidence>
<evidence type="ECO:0000313" key="1">
    <source>
        <dbReference type="EMBL" id="CAB3999576.1"/>
    </source>
</evidence>
<dbReference type="SUPFAM" id="SSF53098">
    <property type="entry name" value="Ribonuclease H-like"/>
    <property type="match status" value="1"/>
</dbReference>
<dbReference type="Proteomes" id="UP001152795">
    <property type="component" value="Unassembled WGS sequence"/>
</dbReference>
<dbReference type="EMBL" id="CACRXK020003617">
    <property type="protein sequence ID" value="CAB3999576.1"/>
    <property type="molecule type" value="Genomic_DNA"/>
</dbReference>
<sequence length="508" mass="59441">MAEGDGISDNCLVYVNHGFNLLEELVRHRFTDDKRLAELLVIRSEEFVYGLIILDRLTLWSEEVHQRFQTVIECFNEQLGIINERFCFLEEDEDQHYNCPYENNEEGSRIRGRPRFHIPKAQLEGLRSLHFTWNKIAQMLGVSERTIRRRREQLGMDVGQTSSYSDISNDNLDVFVRRILHFSPNSGERMLLGALRSHGVKVQRERMRNSVRRVDPVSRDLRRRTSIHRRVYSVRTPNALHIDGNHKMIRWRFVLHGGIDGYSRCIVFLACSCNNRSQTVFNLFLNSMDTFQCPLRIRADHGTENVAVARWMLNHYGVASKPFLTGLSVHNQRIERLWRDVNTYITTYFRNFFYYLESLELLDPLNEIHLFALHYVFEPRINKAISIFVSQWNNHPLSTESNLSPYQVWVQGFYEFANSNRRTVRDLVSPNTLDTNTYGVDDEGPLPEVQTGNNVVVPESEIVLTREQWVSLQTLVNPLDEDNEHGKLLYLNVCGIIDIYVNQNLTDE</sequence>
<dbReference type="PANTHER" id="PTHR46791">
    <property type="entry name" value="EXPRESSED PROTEIN"/>
    <property type="match status" value="1"/>
</dbReference>
<dbReference type="PROSITE" id="PS50994">
    <property type="entry name" value="INTEGRASE"/>
    <property type="match status" value="1"/>
</dbReference>
<organism evidence="1 2">
    <name type="scientific">Paramuricea clavata</name>
    <name type="common">Red gorgonian</name>
    <name type="synonym">Violescent sea-whip</name>
    <dbReference type="NCBI Taxonomy" id="317549"/>
    <lineage>
        <taxon>Eukaryota</taxon>
        <taxon>Metazoa</taxon>
        <taxon>Cnidaria</taxon>
        <taxon>Anthozoa</taxon>
        <taxon>Octocorallia</taxon>
        <taxon>Malacalcyonacea</taxon>
        <taxon>Plexauridae</taxon>
        <taxon>Paramuricea</taxon>
    </lineage>
</organism>
<gene>
    <name evidence="1" type="ORF">PACLA_8A043821</name>
</gene>
<dbReference type="InterPro" id="IPR012337">
    <property type="entry name" value="RNaseH-like_sf"/>
</dbReference>
<dbReference type="GO" id="GO:0015074">
    <property type="term" value="P:DNA integration"/>
    <property type="evidence" value="ECO:0007669"/>
    <property type="project" value="InterPro"/>
</dbReference>
<dbReference type="GO" id="GO:0003676">
    <property type="term" value="F:nucleic acid binding"/>
    <property type="evidence" value="ECO:0007669"/>
    <property type="project" value="InterPro"/>
</dbReference>
<proteinExistence type="predicted"/>
<dbReference type="PANTHER" id="PTHR46791:SF5">
    <property type="entry name" value="CLR5 DOMAIN-CONTAINING PROTEIN-RELATED"/>
    <property type="match status" value="1"/>
</dbReference>
<keyword evidence="2" id="KW-1185">Reference proteome</keyword>
<dbReference type="InterPro" id="IPR001584">
    <property type="entry name" value="Integrase_cat-core"/>
</dbReference>
<dbReference type="OrthoDB" id="5987220at2759"/>
<dbReference type="InterPro" id="IPR036397">
    <property type="entry name" value="RNaseH_sf"/>
</dbReference>